<dbReference type="InterPro" id="IPR025345">
    <property type="entry name" value="DUF4249"/>
</dbReference>
<dbReference type="AlphaFoldDB" id="A0A223P3D3"/>
<evidence type="ECO:0000313" key="2">
    <source>
        <dbReference type="Proteomes" id="UP000215002"/>
    </source>
</evidence>
<dbReference type="KEGG" id="muc:MuYL_4766"/>
<sequence length="390" mass="43547">MAMKRYMKNWKILLAGIILSVGCKKPYNPQVINSPKSYLVVEGVINTNDVSTIKVSKTVNLTSSVTTNPVQAALTIECDNGNSYSLTEINEGVYQLSGVILDNTRKFRLRITTIDDHKQYLSDYEQAKTAPPIDSIGFIVGNNKLQLYANTHDANNATHYYRFDYVETWKFHSKYDSGYISDGSAIVPRTADQQIYFCFANNASSTILLGSSAKLTQDVIFQAPLTSVESTSEKIELRYSILVHEYALTEKAYKFWDNLKKNTEQLGSIFDAEPTQLIGNIHNTADAAEPVIGYISAGTVTSKRIFISSEQLPQTWLPAYPYDCALDSAWYDNPKSHLNQVAAYLIPRIEIPVTPYFANGSISPVGYLATGIECVDCTLRGSKQQPVFWK</sequence>
<reference evidence="1 2" key="1">
    <citation type="submission" date="2017-08" db="EMBL/GenBank/DDBJ databases">
        <title>Complete genome sequence of Mucilaginibacter sp. strain BJC16-A31.</title>
        <authorList>
            <consortium name="Henan University of Science and Technology"/>
            <person name="You X."/>
        </authorList>
    </citation>
    <scope>NUCLEOTIDE SEQUENCE [LARGE SCALE GENOMIC DNA]</scope>
    <source>
        <strain evidence="1 2">BJC16-A31</strain>
    </source>
</reference>
<protein>
    <recommendedName>
        <fullName evidence="3">DUF4249 domain-containing protein</fullName>
    </recommendedName>
</protein>
<evidence type="ECO:0008006" key="3">
    <source>
        <dbReference type="Google" id="ProtNLM"/>
    </source>
</evidence>
<dbReference type="Pfam" id="PF14054">
    <property type="entry name" value="DUF4249"/>
    <property type="match status" value="1"/>
</dbReference>
<proteinExistence type="predicted"/>
<dbReference type="EMBL" id="CP022743">
    <property type="protein sequence ID" value="ASU36649.1"/>
    <property type="molecule type" value="Genomic_DNA"/>
</dbReference>
<dbReference type="Proteomes" id="UP000215002">
    <property type="component" value="Chromosome"/>
</dbReference>
<keyword evidence="2" id="KW-1185">Reference proteome</keyword>
<organism evidence="1 2">
    <name type="scientific">Mucilaginibacter xinganensis</name>
    <dbReference type="NCBI Taxonomy" id="1234841"/>
    <lineage>
        <taxon>Bacteria</taxon>
        <taxon>Pseudomonadati</taxon>
        <taxon>Bacteroidota</taxon>
        <taxon>Sphingobacteriia</taxon>
        <taxon>Sphingobacteriales</taxon>
        <taxon>Sphingobacteriaceae</taxon>
        <taxon>Mucilaginibacter</taxon>
    </lineage>
</organism>
<gene>
    <name evidence="1" type="ORF">MuYL_4766</name>
</gene>
<evidence type="ECO:0000313" key="1">
    <source>
        <dbReference type="EMBL" id="ASU36649.1"/>
    </source>
</evidence>
<name>A0A223P3D3_9SPHI</name>
<accession>A0A223P3D3</accession>
<dbReference type="PROSITE" id="PS51257">
    <property type="entry name" value="PROKAR_LIPOPROTEIN"/>
    <property type="match status" value="1"/>
</dbReference>